<keyword evidence="4" id="KW-0812">Transmembrane</keyword>
<dbReference type="EMBL" id="NEVH01013256">
    <property type="protein sequence ID" value="PNF29192.1"/>
    <property type="molecule type" value="Genomic_DNA"/>
</dbReference>
<proteinExistence type="predicted"/>
<evidence type="ECO:0000313" key="7">
    <source>
        <dbReference type="Proteomes" id="UP000235965"/>
    </source>
</evidence>
<sequence length="760" mass="84953">MWRLCAMLLLGVELGGATLPDLECPEECECHYFRINWVTDCSESNLTEIPHEGLSQNVYILNMNSNNVTDVQPFPEDIKLRRLQLADNLLTGLKRQSFAGLAYLLDADLSGNLITHVDPDAFRDSPGFITLELQENPLEPVDGPFLSSRSLMYLDLSDCHLTRLSTQFFTLSTSLNKLDLSGNPLGSIEEGIFDPLTSLEYLQLNRCNLTHVADTAFRNVTNLKTLELSENYLTIVQWTVVLGNLKLLDSLDLRKSALNNLPGNAFANNSWLRTLVLAENELRDLDVATTLGQNLLQLDTLDLSNCHLKGPLSEDAFANATKLRTLILSGNYLSALDLSVALAPLTRLHKLSLRNCGLTRLPPNTFHRLTALEELDISKNPLNDVFTGILSPLETLQMLDMSYSNLSHISRDTFSKMTHLQRLVLSGNRLTDLESGLFQNLTQLRTLELNDCGLSHPPDEDVFSTDIYEDFQELHLAGNPLIITELEPLLPRQLSNVQLLDMSNCNLRTLPKDAFMKTPKITTLKLTENHIGPGSLDLEFIKQLTHLETLDLSNNNLSHLSPNIFSNNPNITSLKLTGNPWICDCSIYELWEWASVTKGNLTILVGSRTSPEDISTGSGKRKKGLFCHYESNRLPSPKTPSQTRAKDLHASRTWAKYLKESGCVSNRGPKAERYIDARNTGDGVTFYLEDSPPTWFVVAACMSLLVFLAMVFGTCMALFLKKGKKKNIARYSASAIDVECVQSVIEVEVTPKRRRNQKVV</sequence>
<comment type="caution">
    <text evidence="6">The sequence shown here is derived from an EMBL/GenBank/DDBJ whole genome shotgun (WGS) entry which is preliminary data.</text>
</comment>
<gene>
    <name evidence="6" type="ORF">B7P43_G10785</name>
</gene>
<evidence type="ECO:0000256" key="4">
    <source>
        <dbReference type="SAM" id="Phobius"/>
    </source>
</evidence>
<dbReference type="InterPro" id="IPR003591">
    <property type="entry name" value="Leu-rich_rpt_typical-subtyp"/>
</dbReference>
<evidence type="ECO:0008006" key="8">
    <source>
        <dbReference type="Google" id="ProtNLM"/>
    </source>
</evidence>
<accession>A0A2J7QKT0</accession>
<evidence type="ECO:0000313" key="6">
    <source>
        <dbReference type="EMBL" id="PNF29192.1"/>
    </source>
</evidence>
<evidence type="ECO:0000256" key="3">
    <source>
        <dbReference type="ARBA" id="ARBA00022737"/>
    </source>
</evidence>
<dbReference type="SMART" id="SM00369">
    <property type="entry name" value="LRR_TYP"/>
    <property type="match status" value="16"/>
</dbReference>
<reference evidence="6 7" key="1">
    <citation type="submission" date="2017-12" db="EMBL/GenBank/DDBJ databases">
        <title>Hemimetabolous genomes reveal molecular basis of termite eusociality.</title>
        <authorList>
            <person name="Harrison M.C."/>
            <person name="Jongepier E."/>
            <person name="Robertson H.M."/>
            <person name="Arning N."/>
            <person name="Bitard-Feildel T."/>
            <person name="Chao H."/>
            <person name="Childers C.P."/>
            <person name="Dinh H."/>
            <person name="Doddapaneni H."/>
            <person name="Dugan S."/>
            <person name="Gowin J."/>
            <person name="Greiner C."/>
            <person name="Han Y."/>
            <person name="Hu H."/>
            <person name="Hughes D.S.T."/>
            <person name="Huylmans A.-K."/>
            <person name="Kemena C."/>
            <person name="Kremer L.P.M."/>
            <person name="Lee S.L."/>
            <person name="Lopez-Ezquerra A."/>
            <person name="Mallet L."/>
            <person name="Monroy-Kuhn J.M."/>
            <person name="Moser A."/>
            <person name="Murali S.C."/>
            <person name="Muzny D.M."/>
            <person name="Otani S."/>
            <person name="Piulachs M.-D."/>
            <person name="Poelchau M."/>
            <person name="Qu J."/>
            <person name="Schaub F."/>
            <person name="Wada-Katsumata A."/>
            <person name="Worley K.C."/>
            <person name="Xie Q."/>
            <person name="Ylla G."/>
            <person name="Poulsen M."/>
            <person name="Gibbs R.A."/>
            <person name="Schal C."/>
            <person name="Richards S."/>
            <person name="Belles X."/>
            <person name="Korb J."/>
            <person name="Bornberg-Bauer E."/>
        </authorList>
    </citation>
    <scope>NUCLEOTIDE SEQUENCE [LARGE SCALE GENOMIC DNA]</scope>
    <source>
        <tissue evidence="6">Whole body</tissue>
    </source>
</reference>
<dbReference type="InterPro" id="IPR032675">
    <property type="entry name" value="LRR_dom_sf"/>
</dbReference>
<dbReference type="Gene3D" id="3.80.10.10">
    <property type="entry name" value="Ribonuclease Inhibitor"/>
    <property type="match status" value="4"/>
</dbReference>
<keyword evidence="4" id="KW-0472">Membrane</keyword>
<feature type="transmembrane region" description="Helical" evidence="4">
    <location>
        <begin position="695"/>
        <end position="720"/>
    </location>
</feature>
<organism evidence="6 7">
    <name type="scientific">Cryptotermes secundus</name>
    <dbReference type="NCBI Taxonomy" id="105785"/>
    <lineage>
        <taxon>Eukaryota</taxon>
        <taxon>Metazoa</taxon>
        <taxon>Ecdysozoa</taxon>
        <taxon>Arthropoda</taxon>
        <taxon>Hexapoda</taxon>
        <taxon>Insecta</taxon>
        <taxon>Pterygota</taxon>
        <taxon>Neoptera</taxon>
        <taxon>Polyneoptera</taxon>
        <taxon>Dictyoptera</taxon>
        <taxon>Blattodea</taxon>
        <taxon>Blattoidea</taxon>
        <taxon>Termitoidae</taxon>
        <taxon>Kalotermitidae</taxon>
        <taxon>Cryptotermitinae</taxon>
        <taxon>Cryptotermes</taxon>
    </lineage>
</organism>
<keyword evidence="2 5" id="KW-0732">Signal</keyword>
<dbReference type="InParanoid" id="A0A2J7QKT0"/>
<name>A0A2J7QKT0_9NEOP</name>
<evidence type="ECO:0000256" key="2">
    <source>
        <dbReference type="ARBA" id="ARBA00022729"/>
    </source>
</evidence>
<dbReference type="PROSITE" id="PS51450">
    <property type="entry name" value="LRR"/>
    <property type="match status" value="3"/>
</dbReference>
<dbReference type="PANTHER" id="PTHR24373">
    <property type="entry name" value="SLIT RELATED LEUCINE-RICH REPEAT NEURONAL PROTEIN"/>
    <property type="match status" value="1"/>
</dbReference>
<dbReference type="STRING" id="105785.A0A2J7QKT0"/>
<dbReference type="OrthoDB" id="1416801at2759"/>
<dbReference type="Proteomes" id="UP000235965">
    <property type="component" value="Unassembled WGS sequence"/>
</dbReference>
<keyword evidence="4" id="KW-1133">Transmembrane helix</keyword>
<keyword evidence="1" id="KW-0433">Leucine-rich repeat</keyword>
<keyword evidence="3" id="KW-0677">Repeat</keyword>
<dbReference type="PANTHER" id="PTHR24373:SF275">
    <property type="entry name" value="TIR DOMAIN-CONTAINING PROTEIN"/>
    <property type="match status" value="1"/>
</dbReference>
<evidence type="ECO:0000256" key="5">
    <source>
        <dbReference type="SAM" id="SignalP"/>
    </source>
</evidence>
<dbReference type="Pfam" id="PF13855">
    <property type="entry name" value="LRR_8"/>
    <property type="match status" value="5"/>
</dbReference>
<dbReference type="InterPro" id="IPR050328">
    <property type="entry name" value="Dev_Immune_Receptor"/>
</dbReference>
<feature type="signal peptide" evidence="5">
    <location>
        <begin position="1"/>
        <end position="17"/>
    </location>
</feature>
<feature type="chain" id="PRO_5014327256" description="LRRCT domain-containing protein" evidence="5">
    <location>
        <begin position="18"/>
        <end position="760"/>
    </location>
</feature>
<protein>
    <recommendedName>
        <fullName evidence="8">LRRCT domain-containing protein</fullName>
    </recommendedName>
</protein>
<dbReference type="SUPFAM" id="SSF52058">
    <property type="entry name" value="L domain-like"/>
    <property type="match status" value="1"/>
</dbReference>
<dbReference type="Pfam" id="PF00560">
    <property type="entry name" value="LRR_1"/>
    <property type="match status" value="1"/>
</dbReference>
<dbReference type="PRINTS" id="PR00019">
    <property type="entry name" value="LEURICHRPT"/>
</dbReference>
<dbReference type="InterPro" id="IPR001611">
    <property type="entry name" value="Leu-rich_rpt"/>
</dbReference>
<dbReference type="FunFam" id="3.80.10.10:FF:001164">
    <property type="entry name" value="GH01279p"/>
    <property type="match status" value="2"/>
</dbReference>
<keyword evidence="7" id="KW-1185">Reference proteome</keyword>
<dbReference type="AlphaFoldDB" id="A0A2J7QKT0"/>
<evidence type="ECO:0000256" key="1">
    <source>
        <dbReference type="ARBA" id="ARBA00022614"/>
    </source>
</evidence>
<dbReference type="SUPFAM" id="SSF52047">
    <property type="entry name" value="RNI-like"/>
    <property type="match status" value="1"/>
</dbReference>